<dbReference type="RefSeq" id="WP_016177433.1">
    <property type="nucleotide sequence ID" value="NZ_CP065535.1"/>
</dbReference>
<protein>
    <submittedName>
        <fullName evidence="2">Uncharacterized protein</fullName>
    </submittedName>
</protein>
<feature type="compositionally biased region" description="Basic and acidic residues" evidence="1">
    <location>
        <begin position="52"/>
        <end position="86"/>
    </location>
</feature>
<evidence type="ECO:0000256" key="1">
    <source>
        <dbReference type="SAM" id="MobiDB-lite"/>
    </source>
</evidence>
<dbReference type="EMBL" id="PDEB01000004">
    <property type="protein sequence ID" value="PEH45324.1"/>
    <property type="molecule type" value="Genomic_DNA"/>
</dbReference>
<name>A0A377L7B1_9ENTE</name>
<dbReference type="Proteomes" id="UP000220669">
    <property type="component" value="Unassembled WGS sequence"/>
</dbReference>
<reference evidence="2 3" key="1">
    <citation type="submission" date="2017-09" db="EMBL/GenBank/DDBJ databases">
        <title>FDA dAtabase for Regulatory Grade micrObial Sequences (FDA-ARGOS): Supporting development and validation of Infectious Disease Dx tests.</title>
        <authorList>
            <person name="Minogue T."/>
            <person name="Wolcott M."/>
            <person name="Wasieloski L."/>
            <person name="Aguilar W."/>
            <person name="Moore D."/>
            <person name="Tallon L.J."/>
            <person name="Sadzewicz L."/>
            <person name="Ott S."/>
            <person name="Zhao X."/>
            <person name="Nagaraj S."/>
            <person name="Vavikolanu K."/>
            <person name="Aluvathingal J."/>
            <person name="Nadendla S."/>
            <person name="Sichtig H."/>
        </authorList>
    </citation>
    <scope>NUCLEOTIDE SEQUENCE [LARGE SCALE GENOMIC DNA]</scope>
    <source>
        <strain evidence="2 3">FDAARGOS_396</strain>
    </source>
</reference>
<sequence length="86" mass="9690">MVNPEDGSKFLHCAFVEAKAIVISLGKSMRDGFTQKENVEKDTVQEASGSALKRESRDQIEKQKKSSEIKGNDVQRASDKTKKYQR</sequence>
<organism evidence="2 3">
    <name type="scientific">Enterococcus durans</name>
    <dbReference type="NCBI Taxonomy" id="53345"/>
    <lineage>
        <taxon>Bacteria</taxon>
        <taxon>Bacillati</taxon>
        <taxon>Bacillota</taxon>
        <taxon>Bacilli</taxon>
        <taxon>Lactobacillales</taxon>
        <taxon>Enterococcaceae</taxon>
        <taxon>Enterococcus</taxon>
    </lineage>
</organism>
<comment type="caution">
    <text evidence="2">The sequence shown here is derived from an EMBL/GenBank/DDBJ whole genome shotgun (WGS) entry which is preliminary data.</text>
</comment>
<gene>
    <name evidence="2" type="ORF">CRM96_10030</name>
</gene>
<proteinExistence type="predicted"/>
<accession>A0A377L7B1</accession>
<feature type="region of interest" description="Disordered" evidence="1">
    <location>
        <begin position="34"/>
        <end position="86"/>
    </location>
</feature>
<feature type="compositionally biased region" description="Basic and acidic residues" evidence="1">
    <location>
        <begin position="34"/>
        <end position="44"/>
    </location>
</feature>
<evidence type="ECO:0000313" key="3">
    <source>
        <dbReference type="Proteomes" id="UP000220669"/>
    </source>
</evidence>
<dbReference type="AlphaFoldDB" id="A0A377L7B1"/>
<evidence type="ECO:0000313" key="2">
    <source>
        <dbReference type="EMBL" id="PEH45324.1"/>
    </source>
</evidence>